<evidence type="ECO:0000313" key="1">
    <source>
        <dbReference type="EMBL" id="GAQ90930.1"/>
    </source>
</evidence>
<accession>A0A1Y1IJ97</accession>
<protein>
    <submittedName>
        <fullName evidence="1">Uncharacterized protein</fullName>
    </submittedName>
</protein>
<dbReference type="OMA" id="RWNTIYY"/>
<dbReference type="OrthoDB" id="526941at2759"/>
<dbReference type="STRING" id="105231.A0A1Y1IJ97"/>
<name>A0A1Y1IJ97_KLENI</name>
<dbReference type="AlphaFoldDB" id="A0A1Y1IJ97"/>
<organism evidence="1 2">
    <name type="scientific">Klebsormidium nitens</name>
    <name type="common">Green alga</name>
    <name type="synonym">Ulothrix nitens</name>
    <dbReference type="NCBI Taxonomy" id="105231"/>
    <lineage>
        <taxon>Eukaryota</taxon>
        <taxon>Viridiplantae</taxon>
        <taxon>Streptophyta</taxon>
        <taxon>Klebsormidiophyceae</taxon>
        <taxon>Klebsormidiales</taxon>
        <taxon>Klebsormidiaceae</taxon>
        <taxon>Klebsormidium</taxon>
    </lineage>
</organism>
<dbReference type="Proteomes" id="UP000054558">
    <property type="component" value="Unassembled WGS sequence"/>
</dbReference>
<keyword evidence="2" id="KW-1185">Reference proteome</keyword>
<reference evidence="1 2" key="1">
    <citation type="journal article" date="2014" name="Nat. Commun.">
        <title>Klebsormidium flaccidum genome reveals primary factors for plant terrestrial adaptation.</title>
        <authorList>
            <person name="Hori K."/>
            <person name="Maruyama F."/>
            <person name="Fujisawa T."/>
            <person name="Togashi T."/>
            <person name="Yamamoto N."/>
            <person name="Seo M."/>
            <person name="Sato S."/>
            <person name="Yamada T."/>
            <person name="Mori H."/>
            <person name="Tajima N."/>
            <person name="Moriyama T."/>
            <person name="Ikeuchi M."/>
            <person name="Watanabe M."/>
            <person name="Wada H."/>
            <person name="Kobayashi K."/>
            <person name="Saito M."/>
            <person name="Masuda T."/>
            <person name="Sasaki-Sekimoto Y."/>
            <person name="Mashiguchi K."/>
            <person name="Awai K."/>
            <person name="Shimojima M."/>
            <person name="Masuda S."/>
            <person name="Iwai M."/>
            <person name="Nobusawa T."/>
            <person name="Narise T."/>
            <person name="Kondo S."/>
            <person name="Saito H."/>
            <person name="Sato R."/>
            <person name="Murakawa M."/>
            <person name="Ihara Y."/>
            <person name="Oshima-Yamada Y."/>
            <person name="Ohtaka K."/>
            <person name="Satoh M."/>
            <person name="Sonobe K."/>
            <person name="Ishii M."/>
            <person name="Ohtani R."/>
            <person name="Kanamori-Sato M."/>
            <person name="Honoki R."/>
            <person name="Miyazaki D."/>
            <person name="Mochizuki H."/>
            <person name="Umetsu J."/>
            <person name="Higashi K."/>
            <person name="Shibata D."/>
            <person name="Kamiya Y."/>
            <person name="Sato N."/>
            <person name="Nakamura Y."/>
            <person name="Tabata S."/>
            <person name="Ida S."/>
            <person name="Kurokawa K."/>
            <person name="Ohta H."/>
        </authorList>
    </citation>
    <scope>NUCLEOTIDE SEQUENCE [LARGE SCALE GENOMIC DNA]</scope>
    <source>
        <strain evidence="1 2">NIES-2285</strain>
    </source>
</reference>
<dbReference type="EMBL" id="DF237652">
    <property type="protein sequence ID" value="GAQ90930.1"/>
    <property type="molecule type" value="Genomic_DNA"/>
</dbReference>
<evidence type="ECO:0000313" key="2">
    <source>
        <dbReference type="Proteomes" id="UP000054558"/>
    </source>
</evidence>
<proteinExistence type="predicted"/>
<sequence>MKSRRLQSARFVSVWFCALAVAGGAILSFGVGAQYASGRRRELQGREQSMETPGWALRDRALPKTLVSYVFSDTDPEYRLNLLHFLNHITYNRDPADYVIIMNGGKPDDFELPEVPPNVRFLAHPNECFDMGTHGWVLSGNATELGLDIKSYKYILFLNSSVRGPYLPTYLLQGPLAQPWHALLTANINNDIKLVGPTINCQSFRANDPDRKPHVQSYCMATDQVGLGIMLEKGVLSCKQGWVDAIVTGELAASKVLLNEGYNIASLLTKYRGLDWRDRRNWDCNNLMNPIGYDEINAQPLEVMFVKAKSSMTEWVRMRLAVELDQRFSVAGR</sequence>
<gene>
    <name evidence="1" type="ORF">KFL_007030030</name>
</gene>